<evidence type="ECO:0000256" key="3">
    <source>
        <dbReference type="ARBA" id="ARBA00017468"/>
    </source>
</evidence>
<dbReference type="SUPFAM" id="SSF53756">
    <property type="entry name" value="UDP-Glycosyltransferase/glycogen phosphorylase"/>
    <property type="match status" value="1"/>
</dbReference>
<evidence type="ECO:0000313" key="9">
    <source>
        <dbReference type="EMBL" id="EFW99227.1"/>
    </source>
</evidence>
<evidence type="ECO:0000256" key="2">
    <source>
        <dbReference type="ARBA" id="ARBA00012614"/>
    </source>
</evidence>
<comment type="subcellular location">
    <subcellularLocation>
        <location evidence="7">Endoplasmic reticulum</location>
    </subcellularLocation>
</comment>
<dbReference type="PANTHER" id="PTHR47043">
    <property type="entry name" value="UDP-N-ACETYLGLUCOSAMINE TRANSFERASE SUBUNIT ALG13"/>
    <property type="match status" value="1"/>
</dbReference>
<feature type="domain" description="Glycosyl transferase family 28 C-terminal" evidence="8">
    <location>
        <begin position="22"/>
        <end position="172"/>
    </location>
</feature>
<keyword evidence="10" id="KW-1185">Reference proteome</keyword>
<reference evidence="9 10" key="1">
    <citation type="journal article" date="2011" name="Proc. Natl. Acad. Sci. U.S.A.">
        <title>Genome and transcriptome analyses of the mountain pine beetle-fungal symbiont Grosmannia clavigera, a lodgepole pine pathogen.</title>
        <authorList>
            <person name="DiGuistini S."/>
            <person name="Wang Y."/>
            <person name="Liao N.Y."/>
            <person name="Taylor G."/>
            <person name="Tanguay P."/>
            <person name="Feau N."/>
            <person name="Henrissat B."/>
            <person name="Chan S.K."/>
            <person name="Hesse-Orce U."/>
            <person name="Alamouti S.M."/>
            <person name="Tsui C.K.M."/>
            <person name="Docking R.T."/>
            <person name="Levasseur A."/>
            <person name="Haridas S."/>
            <person name="Robertson G."/>
            <person name="Birol I."/>
            <person name="Holt R.A."/>
            <person name="Marra M.A."/>
            <person name="Hamelin R.C."/>
            <person name="Hirst M."/>
            <person name="Jones S.J.M."/>
            <person name="Bohlmann J."/>
            <person name="Breuil C."/>
        </authorList>
    </citation>
    <scope>NUCLEOTIDE SEQUENCE [LARGE SCALE GENOMIC DNA]</scope>
    <source>
        <strain evidence="10">kw1407 / UAMH 11150</strain>
    </source>
</reference>
<dbReference type="Pfam" id="PF04101">
    <property type="entry name" value="Glyco_tran_28_C"/>
    <property type="match status" value="1"/>
</dbReference>
<dbReference type="STRING" id="655863.F0XSK8"/>
<dbReference type="GO" id="GO:0043541">
    <property type="term" value="C:UDP-N-acetylglucosamine transferase complex"/>
    <property type="evidence" value="ECO:0007669"/>
    <property type="project" value="TreeGrafter"/>
</dbReference>
<dbReference type="GO" id="GO:0004577">
    <property type="term" value="F:N-acetylglucosaminyldiphosphodolichol N-acetylglucosaminyltransferase activity"/>
    <property type="evidence" value="ECO:0007669"/>
    <property type="project" value="UniProtKB-EC"/>
</dbReference>
<evidence type="ECO:0000259" key="8">
    <source>
        <dbReference type="Pfam" id="PF04101"/>
    </source>
</evidence>
<evidence type="ECO:0000256" key="4">
    <source>
        <dbReference type="ARBA" id="ARBA00024804"/>
    </source>
</evidence>
<dbReference type="GeneID" id="25978993"/>
<keyword evidence="7" id="KW-0328">Glycosyltransferase</keyword>
<gene>
    <name evidence="7" type="primary">ALG13</name>
    <name evidence="9" type="ORF">CMQ_5648</name>
</gene>
<dbReference type="InterPro" id="IPR007235">
    <property type="entry name" value="Glyco_trans_28_C"/>
</dbReference>
<sequence>MSQQQEQGVEAYKTDNPFGRRCFVTVGATASFYRLLEEILSADFLDFLGAKGFAELLVQTGPDQDAVQTRMRQLTEERQQTSSRWPAVKTFSYTADIPSAMVPCRGRVGERRPGVVISHAGSGSILDTVRMDIPLVVVANGALLGNHQEELAEAVQTAGWAIKGELGRLQDAVERAVENADLDLLAGRFRQPEPDQFPIAESERSGLFDWAAVAASSCGLPAPEATLVQLD</sequence>
<comment type="function">
    <text evidence="4 7">Involved in protein N-glycosylation. Essential for the second step of the dolichol-linked oligosaccharide pathway.</text>
</comment>
<organism evidence="10">
    <name type="scientific">Grosmannia clavigera (strain kw1407 / UAMH 11150)</name>
    <name type="common">Blue stain fungus</name>
    <name type="synonym">Graphiocladiella clavigera</name>
    <dbReference type="NCBI Taxonomy" id="655863"/>
    <lineage>
        <taxon>Eukaryota</taxon>
        <taxon>Fungi</taxon>
        <taxon>Dikarya</taxon>
        <taxon>Ascomycota</taxon>
        <taxon>Pezizomycotina</taxon>
        <taxon>Sordariomycetes</taxon>
        <taxon>Sordariomycetidae</taxon>
        <taxon>Ophiostomatales</taxon>
        <taxon>Ophiostomataceae</taxon>
        <taxon>Leptographium</taxon>
    </lineage>
</organism>
<keyword evidence="7 9" id="KW-0808">Transferase</keyword>
<comment type="subunit">
    <text evidence="1 7">Heterodimer with ALG14 to form a functional enzyme.</text>
</comment>
<evidence type="ECO:0000313" key="10">
    <source>
        <dbReference type="Proteomes" id="UP000007796"/>
    </source>
</evidence>
<dbReference type="OrthoDB" id="20273at2759"/>
<dbReference type="GO" id="GO:0006488">
    <property type="term" value="P:dolichol-linked oligosaccharide biosynthetic process"/>
    <property type="evidence" value="ECO:0007669"/>
    <property type="project" value="TreeGrafter"/>
</dbReference>
<evidence type="ECO:0000256" key="7">
    <source>
        <dbReference type="RuleBase" id="RU362128"/>
    </source>
</evidence>
<proteinExistence type="inferred from homology"/>
<keyword evidence="7" id="KW-0256">Endoplasmic reticulum</keyword>
<comment type="similarity">
    <text evidence="7">Belongs to the glycosyltransferase 28 family.</text>
</comment>
<name>F0XSK8_GROCL</name>
<dbReference type="RefSeq" id="XP_014168710.1">
    <property type="nucleotide sequence ID" value="XM_014313235.1"/>
</dbReference>
<dbReference type="eggNOG" id="KOG3349">
    <property type="taxonomic scope" value="Eukaryota"/>
</dbReference>
<evidence type="ECO:0000256" key="1">
    <source>
        <dbReference type="ARBA" id="ARBA00011198"/>
    </source>
</evidence>
<protein>
    <recommendedName>
        <fullName evidence="3 7">UDP-N-acetylglucosamine transferase subunit ALG13</fullName>
        <ecNumber evidence="2 7">2.4.1.141</ecNumber>
    </recommendedName>
    <alternativeName>
        <fullName evidence="5 7">Asparagine-linked glycosylation protein 13</fullName>
    </alternativeName>
</protein>
<dbReference type="EC" id="2.4.1.141" evidence="2 7"/>
<comment type="catalytic activity">
    <reaction evidence="6">
        <text>an N-acetyl-alpha-D-glucosaminyl-diphospho-di-trans,poly-cis-dolichol + UDP-N-acetyl-alpha-D-glucosamine = an N,N'-diacetylchitobiosyl-diphospho-di-trans,poly-cis-dolichol + UDP + H(+)</text>
        <dbReference type="Rhea" id="RHEA:23380"/>
        <dbReference type="Rhea" id="RHEA-COMP:19507"/>
        <dbReference type="Rhea" id="RHEA-COMP:19510"/>
        <dbReference type="ChEBI" id="CHEBI:15378"/>
        <dbReference type="ChEBI" id="CHEBI:57269"/>
        <dbReference type="ChEBI" id="CHEBI:57705"/>
        <dbReference type="ChEBI" id="CHEBI:58223"/>
        <dbReference type="ChEBI" id="CHEBI:58427"/>
        <dbReference type="EC" id="2.4.1.141"/>
    </reaction>
</comment>
<dbReference type="Proteomes" id="UP000007796">
    <property type="component" value="Unassembled WGS sequence"/>
</dbReference>
<dbReference type="PANTHER" id="PTHR47043:SF1">
    <property type="entry name" value="UDP-N-ACETYLGLUCOSAMINE TRANSFERASE SUBUNIT ALG13"/>
    <property type="match status" value="1"/>
</dbReference>
<accession>F0XSK8</accession>
<evidence type="ECO:0000256" key="5">
    <source>
        <dbReference type="ARBA" id="ARBA00032061"/>
    </source>
</evidence>
<dbReference type="AlphaFoldDB" id="F0XSK8"/>
<dbReference type="EMBL" id="GL629997">
    <property type="protein sequence ID" value="EFW99227.1"/>
    <property type="molecule type" value="Genomic_DNA"/>
</dbReference>
<dbReference type="FunCoup" id="F0XSK8">
    <property type="interactions" value="286"/>
</dbReference>
<dbReference type="HOGENOM" id="CLU_085408_2_1_1"/>
<dbReference type="InParanoid" id="F0XSK8"/>
<dbReference type="InterPro" id="IPR052474">
    <property type="entry name" value="UDP-GlcNAc_transferase"/>
</dbReference>
<evidence type="ECO:0000256" key="6">
    <source>
        <dbReference type="ARBA" id="ARBA00048184"/>
    </source>
</evidence>
<dbReference type="Gene3D" id="3.40.50.2000">
    <property type="entry name" value="Glycogen Phosphorylase B"/>
    <property type="match status" value="1"/>
</dbReference>